<gene>
    <name evidence="1" type="ORF">MSZNOR_2618</name>
</gene>
<organism evidence="1 2">
    <name type="scientific">Methylocaldum szegediense</name>
    <dbReference type="NCBI Taxonomy" id="73780"/>
    <lineage>
        <taxon>Bacteria</taxon>
        <taxon>Pseudomonadati</taxon>
        <taxon>Pseudomonadota</taxon>
        <taxon>Gammaproteobacteria</taxon>
        <taxon>Methylococcales</taxon>
        <taxon>Methylococcaceae</taxon>
        <taxon>Methylocaldum</taxon>
    </lineage>
</organism>
<evidence type="ECO:0000313" key="2">
    <source>
        <dbReference type="Proteomes" id="UP001162030"/>
    </source>
</evidence>
<dbReference type="Proteomes" id="UP001162030">
    <property type="component" value="Chromosome"/>
</dbReference>
<dbReference type="EMBL" id="OX458333">
    <property type="protein sequence ID" value="CAI8856861.1"/>
    <property type="molecule type" value="Genomic_DNA"/>
</dbReference>
<name>A0ABM9I2X6_9GAMM</name>
<evidence type="ECO:0000313" key="1">
    <source>
        <dbReference type="EMBL" id="CAI8856861.1"/>
    </source>
</evidence>
<accession>A0ABM9I2X6</accession>
<proteinExistence type="predicted"/>
<protein>
    <submittedName>
        <fullName evidence="1">Uncharacterized protein</fullName>
    </submittedName>
</protein>
<sequence>MLICSGPFFKQGLRIGIDEFSVVPSPPQAYGAGEFVDARVSSNPLTEKRELYVSCLTESSPKVTSQL</sequence>
<reference evidence="1 2" key="1">
    <citation type="submission" date="2023-03" db="EMBL/GenBank/DDBJ databases">
        <authorList>
            <person name="Pearce D."/>
        </authorList>
    </citation>
    <scope>NUCLEOTIDE SEQUENCE [LARGE SCALE GENOMIC DNA]</scope>
    <source>
        <strain evidence="1">Msz</strain>
    </source>
</reference>
<keyword evidence="2" id="KW-1185">Reference proteome</keyword>